<feature type="transmembrane region" description="Helical" evidence="6">
    <location>
        <begin position="5"/>
        <end position="23"/>
    </location>
</feature>
<dbReference type="EMBL" id="CAJNDS010002790">
    <property type="protein sequence ID" value="CAE7598418.1"/>
    <property type="molecule type" value="Genomic_DNA"/>
</dbReference>
<keyword evidence="4 6" id="KW-1133">Transmembrane helix</keyword>
<feature type="transmembrane region" description="Helical" evidence="6">
    <location>
        <begin position="69"/>
        <end position="91"/>
    </location>
</feature>
<feature type="transmembrane region" description="Helical" evidence="6">
    <location>
        <begin position="301"/>
        <end position="320"/>
    </location>
</feature>
<dbReference type="GO" id="GO:0016020">
    <property type="term" value="C:membrane"/>
    <property type="evidence" value="ECO:0007669"/>
    <property type="project" value="UniProtKB-SubCell"/>
</dbReference>
<evidence type="ECO:0000256" key="6">
    <source>
        <dbReference type="SAM" id="Phobius"/>
    </source>
</evidence>
<evidence type="ECO:0000256" key="3">
    <source>
        <dbReference type="ARBA" id="ARBA00022692"/>
    </source>
</evidence>
<dbReference type="PANTHER" id="PTHR11654">
    <property type="entry name" value="OLIGOPEPTIDE TRANSPORTER-RELATED"/>
    <property type="match status" value="1"/>
</dbReference>
<feature type="transmembrane region" description="Helical" evidence="6">
    <location>
        <begin position="340"/>
        <end position="358"/>
    </location>
</feature>
<evidence type="ECO:0000313" key="7">
    <source>
        <dbReference type="EMBL" id="CAE7598418.1"/>
    </source>
</evidence>
<sequence>MAIHVACIVVIELCWSVGLNTLVSTMKSWLQDQGFTNADSSSVHQIFTLLSFAFCFLGGILAETFIGRYTTILVFSAIYAAGCALTAFAATPAMESIPLFMVGILVLTAPGTGGVKPNIGTFGADQFDPRIPESVRRKEAFFMYLYVTMSVGAVVAFGCLSNVATAGLPPRIPKEDGFFVAYMIMAALMAVALLVFIVGTPFYRKESFEKNTEPVLMPAVRRLLGGRRNPLGKVALLGWVLLPTLIVLSVLQVFYASRSLTIVSLLADLLCIGCLCVAHRNNSWLGEPDSVTRCLDAVPKIIVGNVTFNVLYNTMFSLFYSQACQMDTRLGGGDMQLSGAFFNLGDAFAVIIFTPLLERLVVPAAEKLLKRKVSSNMKVLTGIAIAIASQLTAAGLEYARRTAEVLPIPSNCAPLDADGQHVRMSALSGFWMVLPYAMVGIGEVLVNPVLWHVAYTAEPSMKSLMQAFCQFAMGGLPNAISAALTQATKSWTPNDLNEGNLPMVYFVNVIFCLAGCSVYVFFTRGAESKDGLEWEVATDSASDTSESLSEA</sequence>
<dbReference type="Pfam" id="PF00854">
    <property type="entry name" value="PTR2"/>
    <property type="match status" value="1"/>
</dbReference>
<dbReference type="Proteomes" id="UP000604046">
    <property type="component" value="Unassembled WGS sequence"/>
</dbReference>
<evidence type="ECO:0000256" key="1">
    <source>
        <dbReference type="ARBA" id="ARBA00004141"/>
    </source>
</evidence>
<dbReference type="OrthoDB" id="416420at2759"/>
<feature type="transmembrane region" description="Helical" evidence="6">
    <location>
        <begin position="140"/>
        <end position="167"/>
    </location>
</feature>
<comment type="similarity">
    <text evidence="2">Belongs to the major facilitator superfamily. Proton-dependent oligopeptide transporter (POT/PTR) (TC 2.A.17) family.</text>
</comment>
<comment type="caution">
    <text evidence="7">The sequence shown here is derived from an EMBL/GenBank/DDBJ whole genome shotgun (WGS) entry which is preliminary data.</text>
</comment>
<accession>A0A812V0N4</accession>
<proteinExistence type="inferred from homology"/>
<dbReference type="SUPFAM" id="SSF103473">
    <property type="entry name" value="MFS general substrate transporter"/>
    <property type="match status" value="1"/>
</dbReference>
<gene>
    <name evidence="7" type="primary">NPF8.1</name>
    <name evidence="7" type="ORF">SNAT2548_LOCUS34051</name>
</gene>
<reference evidence="7" key="1">
    <citation type="submission" date="2021-02" db="EMBL/GenBank/DDBJ databases">
        <authorList>
            <person name="Dougan E. K."/>
            <person name="Rhodes N."/>
            <person name="Thang M."/>
            <person name="Chan C."/>
        </authorList>
    </citation>
    <scope>NUCLEOTIDE SEQUENCE</scope>
</reference>
<dbReference type="InterPro" id="IPR000109">
    <property type="entry name" value="POT_fam"/>
</dbReference>
<feature type="transmembrane region" description="Helical" evidence="6">
    <location>
        <begin position="260"/>
        <end position="280"/>
    </location>
</feature>
<feature type="transmembrane region" description="Helical" evidence="6">
    <location>
        <begin position="231"/>
        <end position="254"/>
    </location>
</feature>
<keyword evidence="3 6" id="KW-0812">Transmembrane</keyword>
<feature type="transmembrane region" description="Helical" evidence="6">
    <location>
        <begin position="97"/>
        <end position="119"/>
    </location>
</feature>
<feature type="transmembrane region" description="Helical" evidence="6">
    <location>
        <begin position="43"/>
        <end position="62"/>
    </location>
</feature>
<protein>
    <submittedName>
        <fullName evidence="7">NPF8.1 protein</fullName>
    </submittedName>
</protein>
<organism evidence="7 8">
    <name type="scientific">Symbiodinium natans</name>
    <dbReference type="NCBI Taxonomy" id="878477"/>
    <lineage>
        <taxon>Eukaryota</taxon>
        <taxon>Sar</taxon>
        <taxon>Alveolata</taxon>
        <taxon>Dinophyceae</taxon>
        <taxon>Suessiales</taxon>
        <taxon>Symbiodiniaceae</taxon>
        <taxon>Symbiodinium</taxon>
    </lineage>
</organism>
<evidence type="ECO:0000256" key="4">
    <source>
        <dbReference type="ARBA" id="ARBA00022989"/>
    </source>
</evidence>
<dbReference type="AlphaFoldDB" id="A0A812V0N4"/>
<dbReference type="InterPro" id="IPR036259">
    <property type="entry name" value="MFS_trans_sf"/>
</dbReference>
<evidence type="ECO:0000313" key="8">
    <source>
        <dbReference type="Proteomes" id="UP000604046"/>
    </source>
</evidence>
<dbReference type="GO" id="GO:0022857">
    <property type="term" value="F:transmembrane transporter activity"/>
    <property type="evidence" value="ECO:0007669"/>
    <property type="project" value="InterPro"/>
</dbReference>
<feature type="transmembrane region" description="Helical" evidence="6">
    <location>
        <begin position="433"/>
        <end position="455"/>
    </location>
</feature>
<evidence type="ECO:0000256" key="2">
    <source>
        <dbReference type="ARBA" id="ARBA00005982"/>
    </source>
</evidence>
<feature type="transmembrane region" description="Helical" evidence="6">
    <location>
        <begin position="504"/>
        <end position="522"/>
    </location>
</feature>
<keyword evidence="5 6" id="KW-0472">Membrane</keyword>
<dbReference type="Gene3D" id="1.20.1250.20">
    <property type="entry name" value="MFS general substrate transporter like domains"/>
    <property type="match status" value="1"/>
</dbReference>
<comment type="subcellular location">
    <subcellularLocation>
        <location evidence="1">Membrane</location>
        <topology evidence="1">Multi-pass membrane protein</topology>
    </subcellularLocation>
</comment>
<name>A0A812V0N4_9DINO</name>
<keyword evidence="8" id="KW-1185">Reference proteome</keyword>
<feature type="transmembrane region" description="Helical" evidence="6">
    <location>
        <begin position="179"/>
        <end position="203"/>
    </location>
</feature>
<evidence type="ECO:0000256" key="5">
    <source>
        <dbReference type="ARBA" id="ARBA00023136"/>
    </source>
</evidence>